<feature type="region of interest" description="Disordered" evidence="11">
    <location>
        <begin position="366"/>
        <end position="776"/>
    </location>
</feature>
<feature type="compositionally biased region" description="Polar residues" evidence="11">
    <location>
        <begin position="651"/>
        <end position="665"/>
    </location>
</feature>
<evidence type="ECO:0000256" key="2">
    <source>
        <dbReference type="ARBA" id="ARBA00022723"/>
    </source>
</evidence>
<dbReference type="InterPro" id="IPR047000">
    <property type="entry name" value="KMT2D_PHD3"/>
</dbReference>
<feature type="compositionally biased region" description="Polar residues" evidence="11">
    <location>
        <begin position="1944"/>
        <end position="1954"/>
    </location>
</feature>
<feature type="domain" description="PHD-type" evidence="12">
    <location>
        <begin position="870"/>
        <end position="920"/>
    </location>
</feature>
<feature type="compositionally biased region" description="Basic and acidic residues" evidence="11">
    <location>
        <begin position="1300"/>
        <end position="1313"/>
    </location>
</feature>
<feature type="domain" description="PHD-type" evidence="12">
    <location>
        <begin position="971"/>
        <end position="1026"/>
    </location>
</feature>
<dbReference type="InterPro" id="IPR034732">
    <property type="entry name" value="EPHD"/>
</dbReference>
<feature type="region of interest" description="Disordered" evidence="11">
    <location>
        <begin position="1131"/>
        <end position="1170"/>
    </location>
</feature>
<dbReference type="FunFam" id="1.10.30.10:FF:000009">
    <property type="entry name" value="Histone-lysine N-methyltransferase"/>
    <property type="match status" value="1"/>
</dbReference>
<feature type="compositionally biased region" description="Basic and acidic residues" evidence="11">
    <location>
        <begin position="2412"/>
        <end position="2425"/>
    </location>
</feature>
<feature type="compositionally biased region" description="Pro residues" evidence="11">
    <location>
        <begin position="1891"/>
        <end position="1902"/>
    </location>
</feature>
<dbReference type="CDD" id="cd15597">
    <property type="entry name" value="PHD3_KMT2D"/>
    <property type="match status" value="1"/>
</dbReference>
<evidence type="ECO:0000256" key="9">
    <source>
        <dbReference type="PROSITE-ProRule" id="PRU00146"/>
    </source>
</evidence>
<dbReference type="GO" id="GO:0032259">
    <property type="term" value="P:methylation"/>
    <property type="evidence" value="ECO:0007669"/>
    <property type="project" value="UniProtKB-KW"/>
</dbReference>
<dbReference type="InterPro" id="IPR009071">
    <property type="entry name" value="HMG_box_dom"/>
</dbReference>
<sequence>MGRGSAREPGGGQCWGISSPAWVDADQGAWAICSAKREPWTRAPGGCVDAAANAARVSQGGTAGDGMDDRKPPSQAKDGHCWAHHWCAAWSVGVQLQAGAGLSDVGKAVFSGISQKCEHCRRMGATIQCHSEGCPRHYHFPCAAASGAFQSMKTLQLLCPEHVAEAVQMEDSRCVVCDGPGDLRDLLFCTSCGLHYHGTCLDVPVTPRKRSGWQCPECKVCQTCRQPGADSMMLVCEACDKGYHTFCLKPAIESLPTDSWKCKNCRVCSDCGSRPAALDPGCHWYENYSVCEGCQRHRSAADRCRRVLPELPECSSCSPGVGERGGSLLLQHLWPAGWVRGSQAFLTWLIPPRPLPPDCSDAAGGSACPACQGQQKHPQPDGAVPQEEMPSGCEAKPLGGWVRQGLGGSPSCPPPNQPSCPPGPAPEPEEAPGPAAPAKDEATEPTPPETAPEPPALPPAPPGSPQPPMDKEPASPPRTETPPTVPLPGSPAPQLGPPQPREAMECGEEEGMDTAGGEAGSLASPAGDGAQSTPAVALGPFPALAQEEEEEGAAGLEQAGAGGRCSPPLSEDGLEESRGGGDPESSQTPVSFTSEPKGSPMLLEPEELGPATPMEVYGTSGKLLERGEEGGPEPPVLRPRPTLIKSDIVNEISNLSQGDTRSSFPGSEPLLGSPDPEGGGSLSMELGMTSTDISLQKDDAGSLPHCTDSLAETDDSLLFEPGTGAKGEGEKGRRRSSPGRSRVKQGRSSSFPGRRRPRGGTQGGRGRGRARLKSTTSSIETLALADIDSSPSKEDDEEEDDTMQNTVVLFSNTDKFVLMQDMCVVCGSFGRGAEGHLLACSQCSQCYHPYCVNSKITKVMLLKGWRCVECIVCEVCGKASDPSRLLLCDDCDISYHTYCLDPPLHTVPKGGWKCKCVCCVQCGAGSPGFHCEWQNNYTHCAPCASLVTCPVCRAKYVEDDLLIQCRHCDRLVTCPVCRAKYVEDDLLIQCRHCDRWIHAVCSNLFTEEEVEQAADEGFDCSSCQPYVVKPVVPVAPPEIIPVKIKEPEPQYFRFEGVWLTETGMAVLRNLSMSPLHKRRQRKTRLGPLNGEGGLEGGDPLGADEKKDGDLDVDDLKGEGGVEHMECEIKLEAAASPDRDGGADVDSGKGLEDSEECKKRKRKPYRPGIGGFMVRQRKSHTRLKKGSAALVEACREVLSAEGHPEDGAPAEIPAEGAAEQGATEVDEKKKRRGRKKSKLEDMFPAYLQEAFFGKALMDLSRKALLAAGGVGDGAACPPFGQGAPRPRVDPGVPGTLQKGAGDGKETPAHLKGDSSMDSSTLVAQEEDPKGAEAKAEDPGTEEPKGSPDPGDSEKPATPGEGALSSDLDKIPTEELPKMESKDIQQLFKDVLGSAEREQQLSCVAAGMEAGVGGRDPNRAQLSQRPFLQGSVSLGSLSSAVPMESYSGVCQSPFLDNSSAATTPSTPTTPTMGGEGDGLSYNQRSLQRWEKDEELGELSTISPVLYANMNFPSLKQDYPACSSRCKQIMKLWRKVPAPDKAPYLQKAKDNRAAHRINKVQKPKVVGGCEVGGSDLMPSQALCSAERIPWQADPHPALSLQQAESQISKQTKGEVLRKPERPALHLRIPPQQGALPGAAGQPVYINSPLALPGSTDGFLKSPAGVEAGAESSELSLKLPSQVPSHDPYSMAPTYPLEPRFPSPLGQSPTAGAAFQPFPTQQQQQLLPTPRPALGPQPPEFHPTSPGPPRHQPSTPDPFLKPRCLSGSLDNLSVPGSPGARPPEPLLSPPPFGEQKRSLEAGGLQVKKEEGGPGVCSPGYVAAMGYADSPSHLSSAELKAADVFKAPLTPRVSQVEPQSPGLVHPHPQALAPSPPSHPDLYRQSPSVSCYSDPYAQPPLTPRPQPPESCCALPPRSLPSDPFSRIPASPQSQSSSQSPLTPRPLSNEACCQSPVTPRFQSPDPYSRPPSRPQSRDPFAPLHKPPRPQMPDSGFKSIPVSHNPPAGGGFPPAQPSDPHSKGPGSQQPPFARSPGASVFPGAPAQMRVTFPPAVSETLKGSPSHQPHGMNSHFASSQPVGKPQSTNYASSPGFHQAGSPLGPGNCPAETYSLSPLRPPSVLPQQPPNPQQQQDGSLTYLPRAGMALPADKREEVVSGISALPSRELPELPVSQEGTLSSVSQSELEKQRQRQRLRELLIRQQIQRNNLRQEKESAAAATSSSQAAWSAEASSPAFEQLRGLAPYQPAQDKSTLGNLPAAPGSSKLSGPVMVPVAFAPDERLSRPPPAATPSSMDLNGSPAMEPPLAPAPAPAPSKSHLALEGGRLPCEVPGEPDLDDDFDSHKDLEDDDLANLSLDPDVAKGDDDLGNLDNLETNDPHLDDLLNGDEFDLLAYTDPELDTGDKKDIFNEHLRLVESANEKAEREALLKREPAGPCPKGPGELKELAPPREGLAPAPCPSSTAPAPHPTFKAQASILEAKPASLPASVQPKLEDGCLKTSPCQFNAGASDRLPVPIKSEALQGAEKMAASLGLTLKPGQNLLNPGAGPVRLGTAPFPNNGQPATSGSDKGPYAAPGRGLAPSQSTALLELDGGALGLANAQHSPADDLEKMESSLVASELPLLIEDLLEHEKKELQKKQQMSAHLPGGAQHLQTVQPHSMLAHPAGPAQPPDGQAPRLVGPQQQLQLGLIARQQNLVPTQQLMTQQQRVVGPQQGQVLAPHMAQPQPQPQPHVLAAQHGVQPALTPQPNQQQVLVQKQIPGVQPTPMGMKPQQLVMQQHQLANSFFPDTDLDKFAAEDIMDPIAKAKMVALKGIKKVMAQGSIGVAPGMNRQQVSLLAQRLSGATATAEMQNHVPAGSGQTRPNPPTFAQGVINEADQRQYEEWLFHTQQLLQMQLKVLEEQIGVHRKSRKALCAKQRTAKKAGREFPEADAEKLKLVTEQQSKIQKQLDQERKQQKEHTNLMAEYRNKQQQHQQSAAALALSPSQSPRLMAKLPGQLLAAHSASHAQSILSQVSAPVMGQFRAQLQGVISKNPQLRHLTPQQQQQLQAILVQRHQQSLLQQSQALRQAGPFPGQAQASLEQGPHPPSALPASVVHQQPRQPGTVFHVRPAGPSAAAEQMQPGFVMEQATAGQQRVPLSAPQQPLAELVHTALVGRSPQQGVLRLSAPPVATPVPAPMSMVSLGSVHQHPPPSREQSPQEPKEASPPTLARPPSVAQSPGAQPEHRLTPMQNSFLVEPVPAVPKPPPSQTGEESFAGTPGHWEPAAQGPNSSPSMEPMDGSRKPLDRSLAGSQVNGQVVERPGPQASPLEGGALPTEAPGVCIKQEPKEETAPKKPPAPKPKRAQKSGERVAASRKKLRKEDGLKSSEALMKQLKQELSLLPLVEPTITANFSLFAPFGSSPINGKSQLKGAFGSAVLDSVPDYYTQLLTKNLNGVMVAVAELLRMRIPSSYEVLFPESPVRGSGPEAKKGETDVEPVGQRVSPSPAGSQQWSHGVPSLS</sequence>
<feature type="domain" description="PHD-type" evidence="13">
    <location>
        <begin position="55"/>
        <end position="163"/>
    </location>
</feature>
<dbReference type="InterPro" id="IPR013083">
    <property type="entry name" value="Znf_RING/FYVE/PHD"/>
</dbReference>
<dbReference type="GO" id="GO:0008270">
    <property type="term" value="F:zinc ion binding"/>
    <property type="evidence" value="ECO:0007669"/>
    <property type="project" value="UniProtKB-KW"/>
</dbReference>
<dbReference type="FunFam" id="3.30.40.10:FF:001142">
    <property type="entry name" value="Histone-lysine N-methyltransferase"/>
    <property type="match status" value="1"/>
</dbReference>
<dbReference type="Proteomes" id="UP000031443">
    <property type="component" value="Unassembled WGS sequence"/>
</dbReference>
<dbReference type="PANTHER" id="PTHR45888">
    <property type="entry name" value="HL01030P-RELATED"/>
    <property type="match status" value="1"/>
</dbReference>
<feature type="region of interest" description="Disordered" evidence="11">
    <location>
        <begin position="1276"/>
        <end position="1380"/>
    </location>
</feature>
<feature type="compositionally biased region" description="Low complexity" evidence="11">
    <location>
        <begin position="1919"/>
        <end position="1941"/>
    </location>
</feature>
<keyword evidence="14" id="KW-0489">Methyltransferase</keyword>
<dbReference type="GO" id="GO:0044666">
    <property type="term" value="C:MLL3/4 complex"/>
    <property type="evidence" value="ECO:0007669"/>
    <property type="project" value="TreeGrafter"/>
</dbReference>
<dbReference type="GO" id="GO:0042800">
    <property type="term" value="F:histone H3K4 methyltransferase activity"/>
    <property type="evidence" value="ECO:0007669"/>
    <property type="project" value="TreeGrafter"/>
</dbReference>
<keyword evidence="5" id="KW-0862">Zinc</keyword>
<dbReference type="InterPro" id="IPR001841">
    <property type="entry name" value="Znf_RING"/>
</dbReference>
<dbReference type="SMART" id="SM00249">
    <property type="entry name" value="PHD"/>
    <property type="match status" value="6"/>
</dbReference>
<feature type="region of interest" description="Disordered" evidence="11">
    <location>
        <begin position="1076"/>
        <end position="1118"/>
    </location>
</feature>
<dbReference type="Gene3D" id="1.10.30.10">
    <property type="entry name" value="High mobility group box domain"/>
    <property type="match status" value="1"/>
</dbReference>
<feature type="region of interest" description="Disordered" evidence="11">
    <location>
        <begin position="2543"/>
        <end position="2572"/>
    </location>
</feature>
<dbReference type="GO" id="GO:0045944">
    <property type="term" value="P:positive regulation of transcription by RNA polymerase II"/>
    <property type="evidence" value="ECO:0007669"/>
    <property type="project" value="TreeGrafter"/>
</dbReference>
<evidence type="ECO:0000256" key="1">
    <source>
        <dbReference type="ARBA" id="ARBA00004123"/>
    </source>
</evidence>
<dbReference type="InterPro" id="IPR011011">
    <property type="entry name" value="Znf_FYVE_PHD"/>
</dbReference>
<dbReference type="PROSITE" id="PS51805">
    <property type="entry name" value="EPHD"/>
    <property type="match status" value="1"/>
</dbReference>
<feature type="compositionally biased region" description="Basic and acidic residues" evidence="11">
    <location>
        <begin position="1365"/>
        <end position="1380"/>
    </location>
</feature>
<name>M7BSY0_CHEMY</name>
<feature type="compositionally biased region" description="Low complexity" evidence="11">
    <location>
        <begin position="1711"/>
        <end position="1724"/>
    </location>
</feature>
<keyword evidence="15" id="KW-1185">Reference proteome</keyword>
<dbReference type="SUPFAM" id="SSF57903">
    <property type="entry name" value="FYVE/PHD zinc finger"/>
    <property type="match status" value="5"/>
</dbReference>
<evidence type="ECO:0000259" key="12">
    <source>
        <dbReference type="PROSITE" id="PS50016"/>
    </source>
</evidence>
<keyword evidence="7" id="KW-0804">Transcription</keyword>
<dbReference type="PROSITE" id="PS50016">
    <property type="entry name" value="ZF_PHD_2"/>
    <property type="match status" value="4"/>
</dbReference>
<proteinExistence type="predicted"/>
<dbReference type="FunFam" id="3.30.40.10:FF:000070">
    <property type="entry name" value="Histone-lysine N-methyltransferase"/>
    <property type="match status" value="1"/>
</dbReference>
<feature type="region of interest" description="Disordered" evidence="11">
    <location>
        <begin position="1846"/>
        <end position="2185"/>
    </location>
</feature>
<feature type="compositionally biased region" description="Basic and acidic residues" evidence="11">
    <location>
        <begin position="1131"/>
        <end position="1157"/>
    </location>
</feature>
<feature type="region of interest" description="Disordered" evidence="11">
    <location>
        <begin position="1199"/>
        <end position="1238"/>
    </location>
</feature>
<dbReference type="SMART" id="SM00398">
    <property type="entry name" value="HMG"/>
    <property type="match status" value="1"/>
</dbReference>
<keyword evidence="2" id="KW-0479">Metal-binding</keyword>
<feature type="compositionally biased region" description="Polar residues" evidence="11">
    <location>
        <begin position="2066"/>
        <end position="2083"/>
    </location>
</feature>
<dbReference type="eggNOG" id="KOG4443">
    <property type="taxonomic scope" value="Eukaryota"/>
</dbReference>
<protein>
    <submittedName>
        <fullName evidence="14">Histone-lysine N-methyltransferase MLL2</fullName>
    </submittedName>
</protein>
<evidence type="ECO:0000256" key="6">
    <source>
        <dbReference type="ARBA" id="ARBA00023015"/>
    </source>
</evidence>
<dbReference type="SUPFAM" id="SSF47095">
    <property type="entry name" value="HMG-box"/>
    <property type="match status" value="1"/>
</dbReference>
<feature type="region of interest" description="Disordered" evidence="11">
    <location>
        <begin position="783"/>
        <end position="802"/>
    </location>
</feature>
<feature type="region of interest" description="Disordered" evidence="11">
    <location>
        <begin position="1667"/>
        <end position="1810"/>
    </location>
</feature>
<feature type="compositionally biased region" description="Pro residues" evidence="11">
    <location>
        <begin position="445"/>
        <end position="500"/>
    </location>
</feature>
<feature type="region of interest" description="Disordered" evidence="11">
    <location>
        <begin position="1455"/>
        <end position="1478"/>
    </location>
</feature>
<dbReference type="GO" id="GO:0003713">
    <property type="term" value="F:transcription coactivator activity"/>
    <property type="evidence" value="ECO:0007669"/>
    <property type="project" value="TreeGrafter"/>
</dbReference>
<evidence type="ECO:0000256" key="7">
    <source>
        <dbReference type="ARBA" id="ARBA00023163"/>
    </source>
</evidence>
<dbReference type="Pfam" id="PF00628">
    <property type="entry name" value="PHD"/>
    <property type="match status" value="4"/>
</dbReference>
<dbReference type="CDD" id="cd15513">
    <property type="entry name" value="PHD5_KMT2C_like"/>
    <property type="match status" value="1"/>
</dbReference>
<feature type="region of interest" description="Disordered" evidence="11">
    <location>
        <begin position="3169"/>
        <end position="3356"/>
    </location>
</feature>
<feature type="region of interest" description="Disordered" evidence="11">
    <location>
        <begin position="3452"/>
        <end position="3493"/>
    </location>
</feature>
<dbReference type="CDD" id="cd15595">
    <property type="entry name" value="PHD2_KMT2D"/>
    <property type="match status" value="1"/>
</dbReference>
<dbReference type="Pfam" id="PF13771">
    <property type="entry name" value="zf-HC5HC2H"/>
    <property type="match status" value="1"/>
</dbReference>
<dbReference type="FunFam" id="3.30.40.10:FF:000095">
    <property type="entry name" value="Histone-lysine N-methyltransferase 2C"/>
    <property type="match status" value="1"/>
</dbReference>
<comment type="subcellular location">
    <subcellularLocation>
        <location evidence="1">Nucleus</location>
    </subcellularLocation>
</comment>
<feature type="compositionally biased region" description="Polar residues" evidence="11">
    <location>
        <begin position="3475"/>
        <end position="3493"/>
    </location>
</feature>
<dbReference type="SMART" id="SM00184">
    <property type="entry name" value="RING"/>
    <property type="match status" value="4"/>
</dbReference>
<feature type="compositionally biased region" description="Basic and acidic residues" evidence="11">
    <location>
        <begin position="1102"/>
        <end position="1118"/>
    </location>
</feature>
<evidence type="ECO:0000256" key="5">
    <source>
        <dbReference type="ARBA" id="ARBA00022833"/>
    </source>
</evidence>
<evidence type="ECO:0000259" key="13">
    <source>
        <dbReference type="PROSITE" id="PS51805"/>
    </source>
</evidence>
<accession>M7BSY0</accession>
<dbReference type="STRING" id="8469.M7BSY0"/>
<feature type="compositionally biased region" description="Pro residues" evidence="11">
    <location>
        <begin position="1776"/>
        <end position="1788"/>
    </location>
</feature>
<evidence type="ECO:0000313" key="15">
    <source>
        <dbReference type="Proteomes" id="UP000031443"/>
    </source>
</evidence>
<gene>
    <name evidence="14" type="ORF">UY3_11664</name>
</gene>
<feature type="domain" description="PHD-type" evidence="12">
    <location>
        <begin position="820"/>
        <end position="873"/>
    </location>
</feature>
<feature type="compositionally biased region" description="Pro residues" evidence="11">
    <location>
        <begin position="2295"/>
        <end position="2306"/>
    </location>
</feature>
<feature type="compositionally biased region" description="Gly residues" evidence="11">
    <location>
        <begin position="1089"/>
        <end position="1099"/>
    </location>
</feature>
<feature type="compositionally biased region" description="Polar residues" evidence="11">
    <location>
        <begin position="2549"/>
        <end position="2560"/>
    </location>
</feature>
<feature type="compositionally biased region" description="Basic and acidic residues" evidence="11">
    <location>
        <begin position="1325"/>
        <end position="1344"/>
    </location>
</feature>
<evidence type="ECO:0000256" key="4">
    <source>
        <dbReference type="ARBA" id="ARBA00022771"/>
    </source>
</evidence>
<feature type="domain" description="PHD-type" evidence="12">
    <location>
        <begin position="215"/>
        <end position="268"/>
    </location>
</feature>
<feature type="compositionally biased region" description="Basic residues" evidence="11">
    <location>
        <begin position="732"/>
        <end position="745"/>
    </location>
</feature>
<feature type="region of interest" description="Disordered" evidence="11">
    <location>
        <begin position="3064"/>
        <end position="3086"/>
    </location>
</feature>
<dbReference type="PANTHER" id="PTHR45888:SF2">
    <property type="entry name" value="HISTONE-LYSINE N-METHYLTRANSFERASE 2D"/>
    <property type="match status" value="1"/>
</dbReference>
<feature type="compositionally biased region" description="Polar residues" evidence="11">
    <location>
        <begin position="584"/>
        <end position="596"/>
    </location>
</feature>
<feature type="compositionally biased region" description="Low complexity" evidence="11">
    <location>
        <begin position="2209"/>
        <end position="2228"/>
    </location>
</feature>
<reference evidence="15" key="1">
    <citation type="journal article" date="2013" name="Nat. Genet.">
        <title>The draft genomes of soft-shell turtle and green sea turtle yield insights into the development and evolution of the turtle-specific body plan.</title>
        <authorList>
            <person name="Wang Z."/>
            <person name="Pascual-Anaya J."/>
            <person name="Zadissa A."/>
            <person name="Li W."/>
            <person name="Niimura Y."/>
            <person name="Huang Z."/>
            <person name="Li C."/>
            <person name="White S."/>
            <person name="Xiong Z."/>
            <person name="Fang D."/>
            <person name="Wang B."/>
            <person name="Ming Y."/>
            <person name="Chen Y."/>
            <person name="Zheng Y."/>
            <person name="Kuraku S."/>
            <person name="Pignatelli M."/>
            <person name="Herrero J."/>
            <person name="Beal K."/>
            <person name="Nozawa M."/>
            <person name="Li Q."/>
            <person name="Wang J."/>
            <person name="Zhang H."/>
            <person name="Yu L."/>
            <person name="Shigenobu S."/>
            <person name="Wang J."/>
            <person name="Liu J."/>
            <person name="Flicek P."/>
            <person name="Searle S."/>
            <person name="Wang J."/>
            <person name="Kuratani S."/>
            <person name="Yin Y."/>
            <person name="Aken B."/>
            <person name="Zhang G."/>
            <person name="Irie N."/>
        </authorList>
    </citation>
    <scope>NUCLEOTIDE SEQUENCE [LARGE SCALE GENOMIC DNA]</scope>
</reference>
<feature type="compositionally biased region" description="Polar residues" evidence="11">
    <location>
        <begin position="2167"/>
        <end position="2177"/>
    </location>
</feature>
<feature type="compositionally biased region" description="Pro residues" evidence="11">
    <location>
        <begin position="1725"/>
        <end position="1747"/>
    </location>
</feature>
<keyword evidence="14" id="KW-0808">Transferase</keyword>
<feature type="compositionally biased region" description="Pro residues" evidence="11">
    <location>
        <begin position="2109"/>
        <end position="2122"/>
    </location>
</feature>
<evidence type="ECO:0000256" key="10">
    <source>
        <dbReference type="SAM" id="Coils"/>
    </source>
</evidence>
<dbReference type="InterPro" id="IPR019787">
    <property type="entry name" value="Znf_PHD-finger"/>
</dbReference>
<organism evidence="14 15">
    <name type="scientific">Chelonia mydas</name>
    <name type="common">Green sea-turtle</name>
    <name type="synonym">Chelonia agassizi</name>
    <dbReference type="NCBI Taxonomy" id="8469"/>
    <lineage>
        <taxon>Eukaryota</taxon>
        <taxon>Metazoa</taxon>
        <taxon>Chordata</taxon>
        <taxon>Craniata</taxon>
        <taxon>Vertebrata</taxon>
        <taxon>Euteleostomi</taxon>
        <taxon>Archelosauria</taxon>
        <taxon>Testudinata</taxon>
        <taxon>Testudines</taxon>
        <taxon>Cryptodira</taxon>
        <taxon>Durocryptodira</taxon>
        <taxon>Americhelydia</taxon>
        <taxon>Chelonioidea</taxon>
        <taxon>Cheloniidae</taxon>
        <taxon>Chelonia</taxon>
    </lineage>
</organism>
<feature type="compositionally biased region" description="Pro residues" evidence="11">
    <location>
        <begin position="411"/>
        <end position="426"/>
    </location>
</feature>
<keyword evidence="3" id="KW-0677">Repeat</keyword>
<dbReference type="EMBL" id="KB546351">
    <property type="protein sequence ID" value="EMP31242.1"/>
    <property type="molecule type" value="Genomic_DNA"/>
</dbReference>
<dbReference type="CDD" id="cd15509">
    <property type="entry name" value="PHD1_KMT2C_like"/>
    <property type="match status" value="1"/>
</dbReference>
<evidence type="ECO:0000256" key="3">
    <source>
        <dbReference type="ARBA" id="ARBA00022737"/>
    </source>
</evidence>
<dbReference type="InterPro" id="IPR046999">
    <property type="entry name" value="KMT2D_PHD5"/>
</dbReference>
<keyword evidence="8" id="KW-0539">Nucleus</keyword>
<feature type="coiled-coil region" evidence="10">
    <location>
        <begin position="2928"/>
        <end position="2965"/>
    </location>
</feature>
<dbReference type="InterPro" id="IPR001965">
    <property type="entry name" value="Znf_PHD"/>
</dbReference>
<evidence type="ECO:0000256" key="11">
    <source>
        <dbReference type="SAM" id="MobiDB-lite"/>
    </source>
</evidence>
<keyword evidence="6" id="KW-0805">Transcription regulation</keyword>
<keyword evidence="10" id="KW-0175">Coiled coil</keyword>
<feature type="compositionally biased region" description="Low complexity" evidence="11">
    <location>
        <begin position="1206"/>
        <end position="1221"/>
    </location>
</feature>
<keyword evidence="4 9" id="KW-0863">Zinc-finger</keyword>
<dbReference type="CDD" id="cd15601">
    <property type="entry name" value="PHD5_KMT2D"/>
    <property type="match status" value="1"/>
</dbReference>
<feature type="compositionally biased region" description="Low complexity" evidence="11">
    <location>
        <begin position="1456"/>
        <end position="1469"/>
    </location>
</feature>
<dbReference type="Gene3D" id="3.30.40.10">
    <property type="entry name" value="Zinc/RING finger domain, C3HC4 (zinc finger)"/>
    <property type="match status" value="5"/>
</dbReference>
<feature type="region of interest" description="Disordered" evidence="11">
    <location>
        <begin position="2412"/>
        <end position="2465"/>
    </location>
</feature>
<evidence type="ECO:0000313" key="14">
    <source>
        <dbReference type="EMBL" id="EMP31242.1"/>
    </source>
</evidence>
<dbReference type="InterPro" id="IPR036910">
    <property type="entry name" value="HMG_box_dom_sf"/>
</dbReference>
<evidence type="ECO:0000256" key="8">
    <source>
        <dbReference type="ARBA" id="ARBA00023242"/>
    </source>
</evidence>
<feature type="region of interest" description="Disordered" evidence="11">
    <location>
        <begin position="2200"/>
        <end position="2374"/>
    </location>
</feature>